<reference evidence="2 3" key="1">
    <citation type="submission" date="2016-03" db="EMBL/GenBank/DDBJ databases">
        <authorList>
            <person name="Ploux O."/>
        </authorList>
    </citation>
    <scope>NUCLEOTIDE SEQUENCE [LARGE SCALE GENOMIC DNA]</scope>
    <source>
        <strain evidence="2 3">UAMH 11012</strain>
    </source>
</reference>
<dbReference type="AlphaFoldDB" id="A0A1L7XRD1"/>
<keyword evidence="3" id="KW-1185">Reference proteome</keyword>
<protein>
    <recommendedName>
        <fullName evidence="1">Ubiquitin-like domain-containing protein</fullName>
    </recommendedName>
</protein>
<organism evidence="2 3">
    <name type="scientific">Phialocephala subalpina</name>
    <dbReference type="NCBI Taxonomy" id="576137"/>
    <lineage>
        <taxon>Eukaryota</taxon>
        <taxon>Fungi</taxon>
        <taxon>Dikarya</taxon>
        <taxon>Ascomycota</taxon>
        <taxon>Pezizomycotina</taxon>
        <taxon>Leotiomycetes</taxon>
        <taxon>Helotiales</taxon>
        <taxon>Mollisiaceae</taxon>
        <taxon>Phialocephala</taxon>
        <taxon>Phialocephala fortinii species complex</taxon>
    </lineage>
</organism>
<evidence type="ECO:0000259" key="1">
    <source>
        <dbReference type="Pfam" id="PF22893"/>
    </source>
</evidence>
<name>A0A1L7XRD1_9HELO</name>
<dbReference type="Proteomes" id="UP000184330">
    <property type="component" value="Unassembled WGS sequence"/>
</dbReference>
<evidence type="ECO:0000313" key="3">
    <source>
        <dbReference type="Proteomes" id="UP000184330"/>
    </source>
</evidence>
<dbReference type="PANTHER" id="PTHR38886:SF1">
    <property type="entry name" value="NACHT-NTPASE AND P-LOOP NTPASES N-TERMINAL DOMAIN-CONTAINING PROTEIN"/>
    <property type="match status" value="1"/>
</dbReference>
<accession>A0A1L7XRD1</accession>
<dbReference type="InterPro" id="IPR054464">
    <property type="entry name" value="ULD_fung"/>
</dbReference>
<dbReference type="EMBL" id="FJOG01000044">
    <property type="protein sequence ID" value="CZR67508.1"/>
    <property type="molecule type" value="Genomic_DNA"/>
</dbReference>
<dbReference type="PANTHER" id="PTHR38886">
    <property type="entry name" value="SESA DOMAIN-CONTAINING PROTEIN"/>
    <property type="match status" value="1"/>
</dbReference>
<dbReference type="STRING" id="576137.A0A1L7XRD1"/>
<proteinExistence type="predicted"/>
<sequence>MSFGWSAGDIAAALTVAYNLIQALDSVDGSASDYREAVSFLQQLKRTLEPLQTFTAWSAYPRYGADITEQVGFVKKPIEDFLAQVLKFEPSLGEKATRGHRRHVIRKLQWYLFMSKKVLSLRKKIESHMRVIDTLMQRLTMDMVWTTQQTLPDTLRTTFQETLRPELVAILREILPPLRSAEAVEDRNIQGNGTEILMTKISDNYEGIMLAMKDMQLQISNSTIMQQTVESSLRGRNSRARQRALLEVDSYCSLNENSGSTHLGLSALVNVDLLLPRVCVSRVLLDEPFSGLIEHGSAIASVDADITGSVQYLISGCNWEATTSIALRVLRAFIEDDFKSLPGSTWVDRGKYLVVSMANNRALNERNWSRAVVPGAKVAMSMIVRKRPGSFLRLGEERCPVSSCSGTWMRSETQSWTKCPVCEKEILNAVLESPQEVVIRDIKSRPNLKNRPNTGPLQGVPTPIAPRVENVEPEIDEDISVFKRIVQERDAKRIEREGTTTLPSCPRTTFVGGMDDWLTLPQCLYLDICPSCFASTIAPTEYGHFFVPAPRRSPKIEVLCDLGSNPWIRIAWKLTVKKRLPDLSLFCSLARITAMVQPCMGKYEDIRAWYSVVDPKTGAFIPNFNVCYSCVKIVGVLLQPTRGVFVQFNLIPMFRSRVCDLRIDSKRFFQYFDEALETMAERVDGGETFLPDTKDFAHLVTRLGRSKPFLKNQASSVGKAPR</sequence>
<dbReference type="Pfam" id="PF22893">
    <property type="entry name" value="ULD_2"/>
    <property type="match status" value="1"/>
</dbReference>
<dbReference type="OrthoDB" id="3045089at2759"/>
<feature type="domain" description="Ubiquitin-like" evidence="1">
    <location>
        <begin position="329"/>
        <end position="385"/>
    </location>
</feature>
<evidence type="ECO:0000313" key="2">
    <source>
        <dbReference type="EMBL" id="CZR67508.1"/>
    </source>
</evidence>
<gene>
    <name evidence="2" type="ORF">PAC_17407</name>
</gene>